<name>A0A915JXP1_ROMCU</name>
<proteinExistence type="predicted"/>
<evidence type="ECO:0000313" key="2">
    <source>
        <dbReference type="WBParaSite" id="nRc.2.0.1.t31216-RA"/>
    </source>
</evidence>
<reference evidence="2" key="1">
    <citation type="submission" date="2022-11" db="UniProtKB">
        <authorList>
            <consortium name="WormBaseParasite"/>
        </authorList>
    </citation>
    <scope>IDENTIFICATION</scope>
</reference>
<dbReference type="Proteomes" id="UP000887565">
    <property type="component" value="Unplaced"/>
</dbReference>
<accession>A0A915JXP1</accession>
<keyword evidence="1" id="KW-1185">Reference proteome</keyword>
<dbReference type="WBParaSite" id="nRc.2.0.1.t31216-RA">
    <property type="protein sequence ID" value="nRc.2.0.1.t31216-RA"/>
    <property type="gene ID" value="nRc.2.0.1.g31216"/>
</dbReference>
<evidence type="ECO:0000313" key="1">
    <source>
        <dbReference type="Proteomes" id="UP000887565"/>
    </source>
</evidence>
<protein>
    <submittedName>
        <fullName evidence="2">Uncharacterized protein</fullName>
    </submittedName>
</protein>
<organism evidence="1 2">
    <name type="scientific">Romanomermis culicivorax</name>
    <name type="common">Nematode worm</name>
    <dbReference type="NCBI Taxonomy" id="13658"/>
    <lineage>
        <taxon>Eukaryota</taxon>
        <taxon>Metazoa</taxon>
        <taxon>Ecdysozoa</taxon>
        <taxon>Nematoda</taxon>
        <taxon>Enoplea</taxon>
        <taxon>Dorylaimia</taxon>
        <taxon>Mermithida</taxon>
        <taxon>Mermithoidea</taxon>
        <taxon>Mermithidae</taxon>
        <taxon>Romanomermis</taxon>
    </lineage>
</organism>
<sequence>MNALADILTVLGNKWTTPGVSIDVCTLPRGSKKYSYCQTTVSSTPNPAVMTLPASYTPFQITLTASEFVRPPGGIAIVDNISYKAAMCVPTTTAGTTRVARNLQMQTTPAITSAICDAVQCNYRRYEAFLPPNTASVWKSQSFLNENLLSVRYKFLDDCSMTVYKVCIDSDQNCPNSISTSGKDGQWTDSTFNIPKGTRTVVQDVR</sequence>
<dbReference type="AlphaFoldDB" id="A0A915JXP1"/>